<comment type="function">
    <text evidence="2">Required for dimerization of active 70S ribosomes into 100S ribosomes in stationary phase; 100S ribosomes are translationally inactive and sometimes present during exponential growth.</text>
</comment>
<dbReference type="InterPro" id="IPR050574">
    <property type="entry name" value="HPF/YfiA_ribosome-assoc"/>
</dbReference>
<sequence length="219" mass="24042">MDVVVKGRHTEVSDRFRRHAVEKLSKVERFDAKVMRIDVEVSQEHNPRLSNECERVEITVRSRGPVVRAEACADDRATALDLALAKLEGRLRRAADRRRVHHGGKTPVSVAAASASWDAADAGSLLVATEEALPDVDEPASPDGVAAGVPGELGESPVVIREKVHNASPMTLEQALYEMELVGHDFFLFVEAKTGRPSVVYRRKGWDYGVIGLDLEQQA</sequence>
<dbReference type="PANTHER" id="PTHR33231">
    <property type="entry name" value="30S RIBOSOMAL PROTEIN"/>
    <property type="match status" value="1"/>
</dbReference>
<evidence type="ECO:0000313" key="5">
    <source>
        <dbReference type="Proteomes" id="UP000800981"/>
    </source>
</evidence>
<reference evidence="4 5" key="1">
    <citation type="submission" date="2020-03" db="EMBL/GenBank/DDBJ databases">
        <title>Two novel Motilibacter sp.</title>
        <authorList>
            <person name="Liu S."/>
        </authorList>
    </citation>
    <scope>NUCLEOTIDE SEQUENCE [LARGE SCALE GENOMIC DNA]</scope>
    <source>
        <strain evidence="4 5">E257</strain>
    </source>
</reference>
<protein>
    <recommendedName>
        <fullName evidence="2">Ribosome hibernation promoting factor</fullName>
        <shortName evidence="2">HPF</shortName>
    </recommendedName>
</protein>
<dbReference type="PANTHER" id="PTHR33231:SF1">
    <property type="entry name" value="30S RIBOSOMAL PROTEIN"/>
    <property type="match status" value="1"/>
</dbReference>
<comment type="similarity">
    <text evidence="2">Belongs to the HPF/YfiA ribosome-associated protein family. Long HPF subfamily.</text>
</comment>
<proteinExistence type="inferred from homology"/>
<keyword evidence="5" id="KW-1185">Reference proteome</keyword>
<dbReference type="InterPro" id="IPR034694">
    <property type="entry name" value="HPF_long/plastid"/>
</dbReference>
<keyword evidence="1 2" id="KW-0810">Translation regulation</keyword>
<dbReference type="NCBIfam" id="TIGR00741">
    <property type="entry name" value="yfiA"/>
    <property type="match status" value="1"/>
</dbReference>
<gene>
    <name evidence="4" type="primary">raiA</name>
    <name evidence="2" type="synonym">hpf</name>
    <name evidence="4" type="ORF">G9H71_04470</name>
</gene>
<dbReference type="InterPro" id="IPR003489">
    <property type="entry name" value="RHF/RaiA"/>
</dbReference>
<evidence type="ECO:0000256" key="2">
    <source>
        <dbReference type="HAMAP-Rule" id="MF_00839"/>
    </source>
</evidence>
<dbReference type="Pfam" id="PF16321">
    <property type="entry name" value="Ribosom_S30AE_C"/>
    <property type="match status" value="1"/>
</dbReference>
<organism evidence="4 5">
    <name type="scientific">Motilibacter deserti</name>
    <dbReference type="NCBI Taxonomy" id="2714956"/>
    <lineage>
        <taxon>Bacteria</taxon>
        <taxon>Bacillati</taxon>
        <taxon>Actinomycetota</taxon>
        <taxon>Actinomycetes</taxon>
        <taxon>Motilibacterales</taxon>
        <taxon>Motilibacteraceae</taxon>
        <taxon>Motilibacter</taxon>
    </lineage>
</organism>
<dbReference type="InterPro" id="IPR032528">
    <property type="entry name" value="Ribosom_S30AE_C"/>
</dbReference>
<dbReference type="SUPFAM" id="SSF69754">
    <property type="entry name" value="Ribosome binding protein Y (YfiA homologue)"/>
    <property type="match status" value="1"/>
</dbReference>
<dbReference type="Gene3D" id="3.30.160.100">
    <property type="entry name" value="Ribosome hibernation promotion factor-like"/>
    <property type="match status" value="1"/>
</dbReference>
<dbReference type="Pfam" id="PF02482">
    <property type="entry name" value="Ribosomal_S30AE"/>
    <property type="match status" value="1"/>
</dbReference>
<dbReference type="InterPro" id="IPR036567">
    <property type="entry name" value="RHF-like"/>
</dbReference>
<dbReference type="InterPro" id="IPR038416">
    <property type="entry name" value="Ribosom_S30AE_C_sf"/>
</dbReference>
<comment type="subunit">
    <text evidence="2">Interacts with 100S ribosomes.</text>
</comment>
<evidence type="ECO:0000313" key="4">
    <source>
        <dbReference type="EMBL" id="NHC13031.1"/>
    </source>
</evidence>
<dbReference type="Proteomes" id="UP000800981">
    <property type="component" value="Unassembled WGS sequence"/>
</dbReference>
<feature type="domain" description="Sigma 54 modulation/S30EA ribosomal protein C-terminal" evidence="3">
    <location>
        <begin position="155"/>
        <end position="210"/>
    </location>
</feature>
<evidence type="ECO:0000259" key="3">
    <source>
        <dbReference type="Pfam" id="PF16321"/>
    </source>
</evidence>
<name>A0ABX0GQC3_9ACTN</name>
<comment type="subcellular location">
    <subcellularLocation>
        <location evidence="2">Cytoplasm</location>
    </subcellularLocation>
</comment>
<dbReference type="HAMAP" id="MF_00839">
    <property type="entry name" value="HPF"/>
    <property type="match status" value="1"/>
</dbReference>
<comment type="caution">
    <text evidence="4">The sequence shown here is derived from an EMBL/GenBank/DDBJ whole genome shotgun (WGS) entry which is preliminary data.</text>
</comment>
<evidence type="ECO:0000256" key="1">
    <source>
        <dbReference type="ARBA" id="ARBA00022845"/>
    </source>
</evidence>
<dbReference type="EMBL" id="JAANNP010000001">
    <property type="protein sequence ID" value="NHC13031.1"/>
    <property type="molecule type" value="Genomic_DNA"/>
</dbReference>
<dbReference type="Gene3D" id="3.30.505.50">
    <property type="entry name" value="Sigma 54 modulation/S30EA ribosomal protein, C-terminal domain"/>
    <property type="match status" value="1"/>
</dbReference>
<dbReference type="RefSeq" id="WP_166278391.1">
    <property type="nucleotide sequence ID" value="NZ_JAANNP010000001.1"/>
</dbReference>
<dbReference type="CDD" id="cd00552">
    <property type="entry name" value="RaiA"/>
    <property type="match status" value="1"/>
</dbReference>
<keyword evidence="2" id="KW-0963">Cytoplasm</keyword>
<accession>A0ABX0GQC3</accession>